<proteinExistence type="predicted"/>
<evidence type="ECO:0000313" key="3">
    <source>
        <dbReference type="Proteomes" id="UP001234178"/>
    </source>
</evidence>
<feature type="region of interest" description="Disordered" evidence="1">
    <location>
        <begin position="145"/>
        <end position="180"/>
    </location>
</feature>
<evidence type="ECO:0000256" key="1">
    <source>
        <dbReference type="SAM" id="MobiDB-lite"/>
    </source>
</evidence>
<keyword evidence="3" id="KW-1185">Reference proteome</keyword>
<feature type="region of interest" description="Disordered" evidence="1">
    <location>
        <begin position="105"/>
        <end position="124"/>
    </location>
</feature>
<reference evidence="2 3" key="1">
    <citation type="journal article" date="2023" name="Nucleic Acids Res.">
        <title>The hologenome of Daphnia magna reveals possible DNA methylation and microbiome-mediated evolution of the host genome.</title>
        <authorList>
            <person name="Chaturvedi A."/>
            <person name="Li X."/>
            <person name="Dhandapani V."/>
            <person name="Marshall H."/>
            <person name="Kissane S."/>
            <person name="Cuenca-Cambronero M."/>
            <person name="Asole G."/>
            <person name="Calvet F."/>
            <person name="Ruiz-Romero M."/>
            <person name="Marangio P."/>
            <person name="Guigo R."/>
            <person name="Rago D."/>
            <person name="Mirbahai L."/>
            <person name="Eastwood N."/>
            <person name="Colbourne J.K."/>
            <person name="Zhou J."/>
            <person name="Mallon E."/>
            <person name="Orsini L."/>
        </authorList>
    </citation>
    <scope>NUCLEOTIDE SEQUENCE [LARGE SCALE GENOMIC DNA]</scope>
    <source>
        <strain evidence="2">LRV0_1</strain>
    </source>
</reference>
<comment type="caution">
    <text evidence="2">The sequence shown here is derived from an EMBL/GenBank/DDBJ whole genome shotgun (WGS) entry which is preliminary data.</text>
</comment>
<sequence>MKRTSFHSQCWHTRIHDIPEDELIFELQHHLEANGQNRLSDEHTRIALLFLLATGYTPILPRSYDSSSYSTPPIDAKTSPLRANPVENTEEWLIDVPTPDFAKPTPHIPEPTEFSPEQTLDSTPIEELPGKPTPHQTVDNFAPLTLTSSPNASPTMSHHHTLHPTPVSAPLCPASMKTLL</sequence>
<gene>
    <name evidence="2" type="ORF">OUZ56_024227</name>
</gene>
<dbReference type="Proteomes" id="UP001234178">
    <property type="component" value="Unassembled WGS sequence"/>
</dbReference>
<feature type="compositionally biased region" description="Polar residues" evidence="1">
    <location>
        <begin position="145"/>
        <end position="156"/>
    </location>
</feature>
<name>A0ABR0B0I7_9CRUS</name>
<evidence type="ECO:0000313" key="2">
    <source>
        <dbReference type="EMBL" id="KAK4030840.1"/>
    </source>
</evidence>
<protein>
    <submittedName>
        <fullName evidence="2">Uncharacterized protein</fullName>
    </submittedName>
</protein>
<dbReference type="EMBL" id="JAOYFB010000039">
    <property type="protein sequence ID" value="KAK4030840.1"/>
    <property type="molecule type" value="Genomic_DNA"/>
</dbReference>
<accession>A0ABR0B0I7</accession>
<organism evidence="2 3">
    <name type="scientific">Daphnia magna</name>
    <dbReference type="NCBI Taxonomy" id="35525"/>
    <lineage>
        <taxon>Eukaryota</taxon>
        <taxon>Metazoa</taxon>
        <taxon>Ecdysozoa</taxon>
        <taxon>Arthropoda</taxon>
        <taxon>Crustacea</taxon>
        <taxon>Branchiopoda</taxon>
        <taxon>Diplostraca</taxon>
        <taxon>Cladocera</taxon>
        <taxon>Anomopoda</taxon>
        <taxon>Daphniidae</taxon>
        <taxon>Daphnia</taxon>
    </lineage>
</organism>